<evidence type="ECO:0000256" key="5">
    <source>
        <dbReference type="ARBA" id="ARBA00022989"/>
    </source>
</evidence>
<comment type="caution">
    <text evidence="10">The sequence shown here is derived from an EMBL/GenBank/DDBJ whole genome shotgun (WGS) entry which is preliminary data.</text>
</comment>
<evidence type="ECO:0000313" key="10">
    <source>
        <dbReference type="EMBL" id="MBY8876397.1"/>
    </source>
</evidence>
<comment type="subcellular location">
    <subcellularLocation>
        <location evidence="1">Membrane</location>
        <topology evidence="1">Multi-pass membrane protein</topology>
    </subcellularLocation>
</comment>
<protein>
    <submittedName>
        <fullName evidence="10">Sugar transferase</fullName>
    </submittedName>
</protein>
<dbReference type="NCBIfam" id="TIGR03025">
    <property type="entry name" value="EPS_sugtrans"/>
    <property type="match status" value="1"/>
</dbReference>
<dbReference type="PANTHER" id="PTHR30576">
    <property type="entry name" value="COLANIC BIOSYNTHESIS UDP-GLUCOSE LIPID CARRIER TRANSFERASE"/>
    <property type="match status" value="1"/>
</dbReference>
<keyword evidence="4 8" id="KW-0812">Transmembrane</keyword>
<feature type="region of interest" description="Disordered" evidence="7">
    <location>
        <begin position="1"/>
        <end position="81"/>
    </location>
</feature>
<dbReference type="InterPro" id="IPR003362">
    <property type="entry name" value="Bact_transf"/>
</dbReference>
<dbReference type="Proteomes" id="UP000778578">
    <property type="component" value="Unassembled WGS sequence"/>
</dbReference>
<evidence type="ECO:0000313" key="11">
    <source>
        <dbReference type="Proteomes" id="UP000778578"/>
    </source>
</evidence>
<keyword evidence="5 8" id="KW-1133">Transmembrane helix</keyword>
<dbReference type="EMBL" id="JAINZZ010000002">
    <property type="protein sequence ID" value="MBY8876397.1"/>
    <property type="molecule type" value="Genomic_DNA"/>
</dbReference>
<feature type="transmembrane region" description="Helical" evidence="8">
    <location>
        <begin position="367"/>
        <end position="385"/>
    </location>
</feature>
<evidence type="ECO:0000256" key="6">
    <source>
        <dbReference type="ARBA" id="ARBA00023136"/>
    </source>
</evidence>
<dbReference type="Pfam" id="PF02397">
    <property type="entry name" value="Bac_transf"/>
    <property type="match status" value="1"/>
</dbReference>
<keyword evidence="3 10" id="KW-0808">Transferase</keyword>
<feature type="domain" description="Bacterial sugar transferase" evidence="9">
    <location>
        <begin position="359"/>
        <end position="548"/>
    </location>
</feature>
<feature type="transmembrane region" description="Helical" evidence="8">
    <location>
        <begin position="150"/>
        <end position="171"/>
    </location>
</feature>
<dbReference type="PANTHER" id="PTHR30576:SF10">
    <property type="entry name" value="SLL5057 PROTEIN"/>
    <property type="match status" value="1"/>
</dbReference>
<feature type="transmembrane region" description="Helical" evidence="8">
    <location>
        <begin position="177"/>
        <end position="196"/>
    </location>
</feature>
<sequence length="554" mass="58873">MRRIGNNPVIRVLSVESEPRPARRSSPPSPRTKASARTGAFGVPAVLQPAAGEGPHAGGRTLTGDGPPGPEGPHGRHSVHRAHSRYGDKPAWYLPLALAVDLLGVALPVLLVLRRAGQPHPLACALVAAGSWAAVRAARRRYAADVLGEGGGVLAVFGDWLVLLGVLAVLRTAFGEIVRPALGLVALALAPLLTLAGRKATHHHLIAARKAAESVRRVLVIGEPSTADQVVGHLAARTEHAYVVVGVVPVGSAKLQCGAPVPARLGPVTPAALTEDAAAVLHAAREQHAELVLVAPGPRLTAERIRRLSWALHDAGLPLAVLSGLVDVAVRRVQVDAPAGLTMLHIAPPLRRGLQVGLKSALDRTGAALGLLLLAPLFGVVALAIRTTSPGPVFHRQTRYGQDCTPFTMWKFRTMVADAEARRAELELTGANENDGLMFKMRRDPRVTPVGRLLRRCSLDELPQLVNVLCGDMSLVGPRPPLPDEVARYDEVALRRLVVKPGITGLWQVSGRSDLSWDETVALDLRYVDNWSFTGDVDVMARTVRAVVDGRGAY</sequence>
<comment type="similarity">
    <text evidence="2">Belongs to the bacterial sugar transferase family.</text>
</comment>
<accession>A0ABS7PZU2</accession>
<dbReference type="InterPro" id="IPR017475">
    <property type="entry name" value="EPS_sugar_tfrase"/>
</dbReference>
<reference evidence="10 11" key="1">
    <citation type="submission" date="2021-08" db="EMBL/GenBank/DDBJ databases">
        <title>WGS of actinomycetes from Thailand.</title>
        <authorList>
            <person name="Thawai C."/>
        </authorList>
    </citation>
    <scope>NUCLEOTIDE SEQUENCE [LARGE SCALE GENOMIC DNA]</scope>
    <source>
        <strain evidence="10 11">PLK6-54</strain>
    </source>
</reference>
<name>A0ABS7PZU2_9ACTN</name>
<keyword evidence="11" id="KW-1185">Reference proteome</keyword>
<feature type="transmembrane region" description="Helical" evidence="8">
    <location>
        <begin position="91"/>
        <end position="113"/>
    </location>
</feature>
<proteinExistence type="inferred from homology"/>
<evidence type="ECO:0000259" key="9">
    <source>
        <dbReference type="Pfam" id="PF02397"/>
    </source>
</evidence>
<evidence type="ECO:0000256" key="4">
    <source>
        <dbReference type="ARBA" id="ARBA00022692"/>
    </source>
</evidence>
<evidence type="ECO:0000256" key="3">
    <source>
        <dbReference type="ARBA" id="ARBA00022679"/>
    </source>
</evidence>
<keyword evidence="6 8" id="KW-0472">Membrane</keyword>
<gene>
    <name evidence="10" type="ORF">K7862_01925</name>
</gene>
<dbReference type="GO" id="GO:0016740">
    <property type="term" value="F:transferase activity"/>
    <property type="evidence" value="ECO:0007669"/>
    <property type="project" value="UniProtKB-KW"/>
</dbReference>
<evidence type="ECO:0000256" key="7">
    <source>
        <dbReference type="SAM" id="MobiDB-lite"/>
    </source>
</evidence>
<organism evidence="10 11">
    <name type="scientific">Actinacidiphila acidipaludis</name>
    <dbReference type="NCBI Taxonomy" id="2873382"/>
    <lineage>
        <taxon>Bacteria</taxon>
        <taxon>Bacillati</taxon>
        <taxon>Actinomycetota</taxon>
        <taxon>Actinomycetes</taxon>
        <taxon>Kitasatosporales</taxon>
        <taxon>Streptomycetaceae</taxon>
        <taxon>Actinacidiphila</taxon>
    </lineage>
</organism>
<evidence type="ECO:0000256" key="2">
    <source>
        <dbReference type="ARBA" id="ARBA00006464"/>
    </source>
</evidence>
<evidence type="ECO:0000256" key="1">
    <source>
        <dbReference type="ARBA" id="ARBA00004141"/>
    </source>
</evidence>
<evidence type="ECO:0000256" key="8">
    <source>
        <dbReference type="SAM" id="Phobius"/>
    </source>
</evidence>